<reference evidence="1 2" key="1">
    <citation type="journal article" date="2018" name="Arch. Virol.">
        <title>Complete genome sequence of C130_2, a novel myovirus infecting pathogenic Escherichia coli and Shigella strains.</title>
        <authorList>
            <person name="Svab D."/>
            <person name="Falgenhauer L."/>
            <person name="Rohde M."/>
            <person name="Chakraborty T."/>
            <person name="Toth I."/>
        </authorList>
    </citation>
    <scope>NUCLEOTIDE SEQUENCE [LARGE SCALE GENOMIC DNA]</scope>
</reference>
<accession>A0A384ZRU3</accession>
<organism evidence="1 2">
    <name type="scientific">Escherichia phage C130_2</name>
    <dbReference type="NCBI Taxonomy" id="2234093"/>
    <lineage>
        <taxon>Viruses</taxon>
        <taxon>Duplodnaviria</taxon>
        <taxon>Heunggongvirae</taxon>
        <taxon>Uroviricota</taxon>
        <taxon>Caudoviricetes</taxon>
        <taxon>Hungariovirus</taxon>
        <taxon>Hungariovirus C1302</taxon>
    </lineage>
</organism>
<gene>
    <name evidence="1" type="ORF">1302_0051</name>
</gene>
<dbReference type="Proteomes" id="UP000266204">
    <property type="component" value="Segment"/>
</dbReference>
<evidence type="ECO:0000313" key="1">
    <source>
        <dbReference type="EMBL" id="AXC34360.1"/>
    </source>
</evidence>
<dbReference type="EMBL" id="MH363708">
    <property type="protein sequence ID" value="AXC34360.1"/>
    <property type="molecule type" value="Genomic_DNA"/>
</dbReference>
<evidence type="ECO:0000313" key="2">
    <source>
        <dbReference type="Proteomes" id="UP000266204"/>
    </source>
</evidence>
<proteinExistence type="predicted"/>
<protein>
    <submittedName>
        <fullName evidence="1">Uncharacterized protein</fullName>
    </submittedName>
</protein>
<keyword evidence="2" id="KW-1185">Reference proteome</keyword>
<sequence length="104" mass="11619">MKATIQELRAKHWGKKAAFAGCEIYRAKALVFTGSREGSEPLRVVNPLALALARVNFDNACSLRNRTRLYAASVEVKRDTLREAHAQMQKANENLKAAYGWGDQ</sequence>
<name>A0A384ZRU3_9CAUD</name>